<dbReference type="EMBL" id="CAUJNA010001258">
    <property type="protein sequence ID" value="CAJ1385639.1"/>
    <property type="molecule type" value="Genomic_DNA"/>
</dbReference>
<accession>A0AA36IG26</accession>
<keyword evidence="2" id="KW-1185">Reference proteome</keyword>
<reference evidence="1" key="1">
    <citation type="submission" date="2023-08" db="EMBL/GenBank/DDBJ databases">
        <authorList>
            <person name="Chen Y."/>
            <person name="Shah S."/>
            <person name="Dougan E. K."/>
            <person name="Thang M."/>
            <person name="Chan C."/>
        </authorList>
    </citation>
    <scope>NUCLEOTIDE SEQUENCE</scope>
</reference>
<gene>
    <name evidence="1" type="ORF">EVOR1521_LOCUS12198</name>
</gene>
<comment type="caution">
    <text evidence="1">The sequence shown here is derived from an EMBL/GenBank/DDBJ whole genome shotgun (WGS) entry which is preliminary data.</text>
</comment>
<evidence type="ECO:0000313" key="1">
    <source>
        <dbReference type="EMBL" id="CAJ1385639.1"/>
    </source>
</evidence>
<sequence length="730" mass="81769">MEESAMEDLIVARCAEALSQTQCLISQEGGKPCCWRQEGFQTNYCAPEGSAEITASKVPEACARVTKGVFRLVQDGTVGQGSLPTCTPTCVNTFAQIPNVVHENCDNCRPDEECHCTVSCAPGLKPLGGNTGPRSCLLRSNRAEFEAAPECVRPCETPDHQRGTLDVSRCMQNCAPGDRECTCDVRCASGNFRVGGGHEGLKACEATSSGPRHRKLPICLPKCAAPDDQFGALNTNKCASCIAKTECNCELSCYTRASASGAKPGRKTCSFIVGTETSAAAAVWEPSDGVGPAGVPQCLPPMVIQVQDARTQLPLRGVTITVSVPYGNSDRLHELEKLYTDRSTAKDFSVEFSSEARDLFVKIEKPGYTSVTRKLDRGKNCKDAFNCRFQFSISESLKGGQLYADGCFLIGNPKTIKWDMRAVLEWEEKPGDLDIWARNYECYASVEKSYVCDGNRPHQYDSSYGIARRRTICKRTLFTQKQVRNKEYEVCGNSLCKEDKEHRTEFSRRRVVRPECPYVATNQYPKWVHWATRYAAELSKRWRREKMIEEDYVPSYRWKKKVWAKDAYEWTAEHHMVLDVDKRTGFGPETITFQSVPVGTYQVVVNQFSSTGAQVEDISAANPRVNIYIGGNSVRFECMISETCRRKARIWNVVNIEVEDAGEVPGSTKGERKYRISIKDSQSDMIPLRWVDLPTSDKTGRDLYNMDYYFPSKVLMRCFSVKGDTNKRRR</sequence>
<name>A0AA36IG26_9DINO</name>
<protein>
    <submittedName>
        <fullName evidence="1">Uncharacterized protein</fullName>
    </submittedName>
</protein>
<proteinExistence type="predicted"/>
<dbReference type="Proteomes" id="UP001178507">
    <property type="component" value="Unassembled WGS sequence"/>
</dbReference>
<evidence type="ECO:0000313" key="2">
    <source>
        <dbReference type="Proteomes" id="UP001178507"/>
    </source>
</evidence>
<dbReference type="AlphaFoldDB" id="A0AA36IG26"/>
<organism evidence="1 2">
    <name type="scientific">Effrenium voratum</name>
    <dbReference type="NCBI Taxonomy" id="2562239"/>
    <lineage>
        <taxon>Eukaryota</taxon>
        <taxon>Sar</taxon>
        <taxon>Alveolata</taxon>
        <taxon>Dinophyceae</taxon>
        <taxon>Suessiales</taxon>
        <taxon>Symbiodiniaceae</taxon>
        <taxon>Effrenium</taxon>
    </lineage>
</organism>